<evidence type="ECO:0008006" key="8">
    <source>
        <dbReference type="Google" id="ProtNLM"/>
    </source>
</evidence>
<dbReference type="AlphaFoldDB" id="A0A5J4RYU8"/>
<evidence type="ECO:0000256" key="3">
    <source>
        <dbReference type="ARBA" id="ARBA00022692"/>
    </source>
</evidence>
<feature type="transmembrane region" description="Helical" evidence="6">
    <location>
        <begin position="83"/>
        <end position="103"/>
    </location>
</feature>
<feature type="transmembrane region" description="Helical" evidence="6">
    <location>
        <begin position="124"/>
        <end position="151"/>
    </location>
</feature>
<accession>A0A5J4RYU8</accession>
<evidence type="ECO:0000256" key="4">
    <source>
        <dbReference type="ARBA" id="ARBA00022989"/>
    </source>
</evidence>
<dbReference type="PANTHER" id="PTHR30086:SF20">
    <property type="entry name" value="ARGININE EXPORTER PROTEIN ARGO-RELATED"/>
    <property type="match status" value="1"/>
</dbReference>
<evidence type="ECO:0000256" key="1">
    <source>
        <dbReference type="ARBA" id="ARBA00004651"/>
    </source>
</evidence>
<organism evidence="7">
    <name type="scientific">termite gut metagenome</name>
    <dbReference type="NCBI Taxonomy" id="433724"/>
    <lineage>
        <taxon>unclassified sequences</taxon>
        <taxon>metagenomes</taxon>
        <taxon>organismal metagenomes</taxon>
    </lineage>
</organism>
<gene>
    <name evidence="7" type="ORF">EZS27_013416</name>
</gene>
<feature type="transmembrane region" description="Helical" evidence="6">
    <location>
        <begin position="195"/>
        <end position="219"/>
    </location>
</feature>
<evidence type="ECO:0000313" key="7">
    <source>
        <dbReference type="EMBL" id="KAA6338582.1"/>
    </source>
</evidence>
<keyword evidence="3 6" id="KW-0812">Transmembrane</keyword>
<keyword evidence="4 6" id="KW-1133">Transmembrane helix</keyword>
<reference evidence="7" key="1">
    <citation type="submission" date="2019-03" db="EMBL/GenBank/DDBJ databases">
        <title>Single cell metagenomics reveals metabolic interactions within the superorganism composed of flagellate Streblomastix strix and complex community of Bacteroidetes bacteria on its surface.</title>
        <authorList>
            <person name="Treitli S.C."/>
            <person name="Kolisko M."/>
            <person name="Husnik F."/>
            <person name="Keeling P."/>
            <person name="Hampl V."/>
        </authorList>
    </citation>
    <scope>NUCLEOTIDE SEQUENCE</scope>
    <source>
        <strain evidence="7">STM</strain>
    </source>
</reference>
<feature type="transmembrane region" description="Helical" evidence="6">
    <location>
        <begin position="17"/>
        <end position="40"/>
    </location>
</feature>
<evidence type="ECO:0000256" key="5">
    <source>
        <dbReference type="ARBA" id="ARBA00023136"/>
    </source>
</evidence>
<comment type="subcellular location">
    <subcellularLocation>
        <location evidence="1">Cell membrane</location>
        <topology evidence="1">Multi-pass membrane protein</topology>
    </subcellularLocation>
</comment>
<keyword evidence="5 6" id="KW-0472">Membrane</keyword>
<comment type="caution">
    <text evidence="7">The sequence shown here is derived from an EMBL/GenBank/DDBJ whole genome shotgun (WGS) entry which is preliminary data.</text>
</comment>
<dbReference type="InterPro" id="IPR001123">
    <property type="entry name" value="LeuE-type"/>
</dbReference>
<dbReference type="GO" id="GO:0015171">
    <property type="term" value="F:amino acid transmembrane transporter activity"/>
    <property type="evidence" value="ECO:0007669"/>
    <property type="project" value="TreeGrafter"/>
</dbReference>
<keyword evidence="2" id="KW-1003">Cell membrane</keyword>
<sequence length="229" mass="25089">MYDICTMFYIKVTILDLLVKGVIIGVVVSAPLGPVGVLCVQRSLNKGRWYGFVTGLGAALSDIVYAILTGYGMSFIFDFINTNIFYLQLIGAGMLLLFGIYTFQSNPIHSIRPASTSKGSYLHNFFTAFAVTLSNPLIIFLFIGLFARFAFVLPGLPPYETAIGYLSIIGGAVIWWFSITFFVSKVRNRFNMRGIWLVNRIIGGAVIMASVIGFISTLLGSSILPFGNS</sequence>
<dbReference type="EMBL" id="SNRY01000604">
    <property type="protein sequence ID" value="KAA6338582.1"/>
    <property type="molecule type" value="Genomic_DNA"/>
</dbReference>
<dbReference type="PANTHER" id="PTHR30086">
    <property type="entry name" value="ARGININE EXPORTER PROTEIN ARGO"/>
    <property type="match status" value="1"/>
</dbReference>
<feature type="transmembrane region" description="Helical" evidence="6">
    <location>
        <begin position="163"/>
        <end position="183"/>
    </location>
</feature>
<dbReference type="Pfam" id="PF01810">
    <property type="entry name" value="LysE"/>
    <property type="match status" value="1"/>
</dbReference>
<dbReference type="GO" id="GO:0005886">
    <property type="term" value="C:plasma membrane"/>
    <property type="evidence" value="ECO:0007669"/>
    <property type="project" value="UniProtKB-SubCell"/>
</dbReference>
<protein>
    <recommendedName>
        <fullName evidence="8">Threonine efflux protein</fullName>
    </recommendedName>
</protein>
<feature type="transmembrane region" description="Helical" evidence="6">
    <location>
        <begin position="52"/>
        <end position="77"/>
    </location>
</feature>
<name>A0A5J4RYU8_9ZZZZ</name>
<proteinExistence type="predicted"/>
<evidence type="ECO:0000256" key="6">
    <source>
        <dbReference type="SAM" id="Phobius"/>
    </source>
</evidence>
<evidence type="ECO:0000256" key="2">
    <source>
        <dbReference type="ARBA" id="ARBA00022475"/>
    </source>
</evidence>